<dbReference type="PATRIC" id="fig|937777.3.peg.1512"/>
<evidence type="ECO:0000313" key="3">
    <source>
        <dbReference type="Proteomes" id="UP000010467"/>
    </source>
</evidence>
<accession>L0A218</accession>
<protein>
    <submittedName>
        <fullName evidence="2">Uncharacterized protein</fullName>
    </submittedName>
</protein>
<keyword evidence="3" id="KW-1185">Reference proteome</keyword>
<feature type="region of interest" description="Disordered" evidence="1">
    <location>
        <begin position="31"/>
        <end position="54"/>
    </location>
</feature>
<dbReference type="HOGENOM" id="CLU_3042634_0_0_0"/>
<organism evidence="2 3">
    <name type="scientific">Deinococcus peraridilitoris (strain DSM 19664 / LMG 22246 / CIP 109416 / KR-200)</name>
    <dbReference type="NCBI Taxonomy" id="937777"/>
    <lineage>
        <taxon>Bacteria</taxon>
        <taxon>Thermotogati</taxon>
        <taxon>Deinococcota</taxon>
        <taxon>Deinococci</taxon>
        <taxon>Deinococcales</taxon>
        <taxon>Deinococcaceae</taxon>
        <taxon>Deinococcus</taxon>
    </lineage>
</organism>
<reference evidence="3" key="1">
    <citation type="submission" date="2012-03" db="EMBL/GenBank/DDBJ databases">
        <title>Complete sequence of chromosome of Deinococcus peraridilitoris DSM 19664.</title>
        <authorList>
            <person name="Lucas S."/>
            <person name="Copeland A."/>
            <person name="Lapidus A."/>
            <person name="Glavina del Rio T."/>
            <person name="Dalin E."/>
            <person name="Tice H."/>
            <person name="Bruce D."/>
            <person name="Goodwin L."/>
            <person name="Pitluck S."/>
            <person name="Peters L."/>
            <person name="Mikhailova N."/>
            <person name="Lu M."/>
            <person name="Kyrpides N."/>
            <person name="Mavromatis K."/>
            <person name="Ivanova N."/>
            <person name="Brettin T."/>
            <person name="Detter J.C."/>
            <person name="Han C."/>
            <person name="Larimer F."/>
            <person name="Land M."/>
            <person name="Hauser L."/>
            <person name="Markowitz V."/>
            <person name="Cheng J.-F."/>
            <person name="Hugenholtz P."/>
            <person name="Woyke T."/>
            <person name="Wu D."/>
            <person name="Pukall R."/>
            <person name="Steenblock K."/>
            <person name="Brambilla E."/>
            <person name="Klenk H.-P."/>
            <person name="Eisen J.A."/>
        </authorList>
    </citation>
    <scope>NUCLEOTIDE SEQUENCE [LARGE SCALE GENOMIC DNA]</scope>
    <source>
        <strain evidence="3">DSM 19664 / LMG 22246 / CIP 109416 / KR-200</strain>
    </source>
</reference>
<gene>
    <name evidence="2" type="ordered locus">Deipe_1509</name>
</gene>
<dbReference type="EMBL" id="CP003382">
    <property type="protein sequence ID" value="AFZ67050.1"/>
    <property type="molecule type" value="Genomic_DNA"/>
</dbReference>
<feature type="compositionally biased region" description="Polar residues" evidence="1">
    <location>
        <begin position="37"/>
        <end position="54"/>
    </location>
</feature>
<dbReference type="KEGG" id="dpd:Deipe_1509"/>
<proteinExistence type="predicted"/>
<sequence>MAFYVTGSVLAALVFFVGLLLIAYAHASSLPAPEAGSRSNCPPQGSLKEPTQNP</sequence>
<evidence type="ECO:0000313" key="2">
    <source>
        <dbReference type="EMBL" id="AFZ67050.1"/>
    </source>
</evidence>
<dbReference type="AlphaFoldDB" id="L0A218"/>
<name>L0A218_DEIPD</name>
<dbReference type="Proteomes" id="UP000010467">
    <property type="component" value="Chromosome"/>
</dbReference>
<evidence type="ECO:0000256" key="1">
    <source>
        <dbReference type="SAM" id="MobiDB-lite"/>
    </source>
</evidence>